<reference evidence="1 2" key="1">
    <citation type="submission" date="2020-08" db="EMBL/GenBank/DDBJ databases">
        <title>Cohnella phylogeny.</title>
        <authorList>
            <person name="Dunlap C."/>
        </authorList>
    </citation>
    <scope>NUCLEOTIDE SEQUENCE [LARGE SCALE GENOMIC DNA]</scope>
    <source>
        <strain evidence="1 2">DSM 25241</strain>
    </source>
</reference>
<name>A0A841T2H5_9BACL</name>
<accession>A0A841T2H5</accession>
<dbReference type="InterPro" id="IPR037479">
    <property type="entry name" value="Tauto_MSAD"/>
</dbReference>
<dbReference type="EMBL" id="JACJVQ010000013">
    <property type="protein sequence ID" value="MBB6635291.1"/>
    <property type="molecule type" value="Genomic_DNA"/>
</dbReference>
<dbReference type="Proteomes" id="UP000535838">
    <property type="component" value="Unassembled WGS sequence"/>
</dbReference>
<evidence type="ECO:0000313" key="1">
    <source>
        <dbReference type="EMBL" id="MBB6635291.1"/>
    </source>
</evidence>
<dbReference type="SUPFAM" id="SSF55331">
    <property type="entry name" value="Tautomerase/MIF"/>
    <property type="match status" value="1"/>
</dbReference>
<dbReference type="PANTHER" id="PTHR38460">
    <property type="entry name" value="TAUTOMERASE YOLI-RELATED"/>
    <property type="match status" value="1"/>
</dbReference>
<sequence length="128" mass="15067">MAQVKIYGLYESLKPVQKQFSDTLHSCLMESLKLPEDKKFQRFILMNNEDFIYPIDRSEKYTIIEISMFVGRSDEVKKQLVNLIFERLRDIGFEPNDIEVTIFETPKNNWGIRGLPGDELTLNYKVDV</sequence>
<evidence type="ECO:0000313" key="2">
    <source>
        <dbReference type="Proteomes" id="UP000535838"/>
    </source>
</evidence>
<dbReference type="AlphaFoldDB" id="A0A841T2H5"/>
<keyword evidence="2" id="KW-1185">Reference proteome</keyword>
<protein>
    <submittedName>
        <fullName evidence="1">Tautomerase family protein</fullName>
    </submittedName>
</protein>
<organism evidence="1 2">
    <name type="scientific">Cohnella thailandensis</name>
    <dbReference type="NCBI Taxonomy" id="557557"/>
    <lineage>
        <taxon>Bacteria</taxon>
        <taxon>Bacillati</taxon>
        <taxon>Bacillota</taxon>
        <taxon>Bacilli</taxon>
        <taxon>Bacillales</taxon>
        <taxon>Paenibacillaceae</taxon>
        <taxon>Cohnella</taxon>
    </lineage>
</organism>
<comment type="caution">
    <text evidence="1">The sequence shown here is derived from an EMBL/GenBank/DDBJ whole genome shotgun (WGS) entry which is preliminary data.</text>
</comment>
<dbReference type="Pfam" id="PF14552">
    <property type="entry name" value="Tautomerase_2"/>
    <property type="match status" value="1"/>
</dbReference>
<proteinExistence type="predicted"/>
<dbReference type="RefSeq" id="WP_185120533.1">
    <property type="nucleotide sequence ID" value="NZ_JACJVQ010000013.1"/>
</dbReference>
<dbReference type="PANTHER" id="PTHR38460:SF1">
    <property type="entry name" value="TAUTOMERASE YOLI-RELATED"/>
    <property type="match status" value="1"/>
</dbReference>
<dbReference type="Gene3D" id="3.30.429.10">
    <property type="entry name" value="Macrophage Migration Inhibitory Factor"/>
    <property type="match status" value="1"/>
</dbReference>
<dbReference type="InterPro" id="IPR014347">
    <property type="entry name" value="Tautomerase/MIF_sf"/>
</dbReference>
<gene>
    <name evidence="1" type="ORF">H7B67_14320</name>
</gene>